<protein>
    <submittedName>
        <fullName evidence="1">Uncharacterized protein</fullName>
    </submittedName>
</protein>
<evidence type="ECO:0000313" key="2">
    <source>
        <dbReference type="Proteomes" id="UP000287651"/>
    </source>
</evidence>
<gene>
    <name evidence="1" type="ORF">B296_00014704</name>
</gene>
<accession>A0A427B7F8</accession>
<organism evidence="1 2">
    <name type="scientific">Ensete ventricosum</name>
    <name type="common">Abyssinian banana</name>
    <name type="synonym">Musa ensete</name>
    <dbReference type="NCBI Taxonomy" id="4639"/>
    <lineage>
        <taxon>Eukaryota</taxon>
        <taxon>Viridiplantae</taxon>
        <taxon>Streptophyta</taxon>
        <taxon>Embryophyta</taxon>
        <taxon>Tracheophyta</taxon>
        <taxon>Spermatophyta</taxon>
        <taxon>Magnoliopsida</taxon>
        <taxon>Liliopsida</taxon>
        <taxon>Zingiberales</taxon>
        <taxon>Musaceae</taxon>
        <taxon>Ensete</taxon>
    </lineage>
</organism>
<dbReference type="Proteomes" id="UP000287651">
    <property type="component" value="Unassembled WGS sequence"/>
</dbReference>
<sequence>MEQRSWWVGRRPAAARALELARYCIPTSDGWLSEVEDNPIGYAAAASMRHGMHVHHPSIHRSVSRLGPRLTPQISGVALPRRPRRRRWEDVQCVPVAAVTSAVALLAGTSKLPAPGTVNPKHSYESRGVSETVMTSGKPIRIRKRKLQQAKLPVCISYHTQKSSCRMQTFLTNNDQLFFNRLMNIPCAS</sequence>
<dbReference type="EMBL" id="AMZH03000311">
    <property type="protein sequence ID" value="RRT84403.1"/>
    <property type="molecule type" value="Genomic_DNA"/>
</dbReference>
<dbReference type="AlphaFoldDB" id="A0A427B7F8"/>
<reference evidence="2" key="1">
    <citation type="journal article" date="2014" name="Agronomy (Basel)">
        <title>A Draft Genome Sequence for Ensete ventricosum, the Drought-Tolerant Tree Against Hunger.</title>
        <authorList>
            <person name="Harrison J."/>
            <person name="Moore K.A."/>
            <person name="Paszkiewicz K."/>
            <person name="Jones T."/>
            <person name="Grant M."/>
            <person name="Ambacheew D."/>
            <person name="Muzemil S."/>
            <person name="Studholme D.J."/>
        </authorList>
    </citation>
    <scope>NUCLEOTIDE SEQUENCE [LARGE SCALE GENOMIC DNA]</scope>
</reference>
<comment type="caution">
    <text evidence="1">The sequence shown here is derived from an EMBL/GenBank/DDBJ whole genome shotgun (WGS) entry which is preliminary data.</text>
</comment>
<evidence type="ECO:0000313" key="1">
    <source>
        <dbReference type="EMBL" id="RRT84403.1"/>
    </source>
</evidence>
<name>A0A427B7F8_ENSVE</name>
<proteinExistence type="predicted"/>